<name>A0A1F6WW33_9BACT</name>
<keyword evidence="1" id="KW-0472">Membrane</keyword>
<accession>A0A1F6WW33</accession>
<evidence type="ECO:0000256" key="1">
    <source>
        <dbReference type="SAM" id="Phobius"/>
    </source>
</evidence>
<dbReference type="AlphaFoldDB" id="A0A1F6WW33"/>
<keyword evidence="1" id="KW-1133">Transmembrane helix</keyword>
<comment type="caution">
    <text evidence="2">The sequence shown here is derived from an EMBL/GenBank/DDBJ whole genome shotgun (WGS) entry which is preliminary data.</text>
</comment>
<evidence type="ECO:0000313" key="2">
    <source>
        <dbReference type="EMBL" id="OGI86096.1"/>
    </source>
</evidence>
<sequence>MNKFKKIKKNRGQAMIISVVFFLFISLAIISGLVSPSVREFKIANDLLKSSQSFFLSESAIEDSYFRLKNAKTIGSTNTVTLGGYSATATITDSGYNEKTVSSLGDVSSRQRKNQLVLSTDTRVSFNYGIQSGVGGFVIGNATVHGNVYSNGTILGSNGASITGSAFSAGASGLIDNIDVGEDGVGDAKAHTVQNSTIEGSLYCQIGASNNKSCDTSQVDPDMVGMPLTQAMTDQWKADAELGGIHIGNLTISSPTSLGPRKITGNLAINDDVTITGTIYVVGNITTDNGAEISLHGSYGATGGIIIADGRVRLNNLVKFYGSGSEGSYILLTTTSFCPTDCSGINALEILNNVGAILVSAQNGTVHLNNNVELNEVVGNKIIIDNGAKVTYISGLANAAFTSGPAGGWNIKSWKEIK</sequence>
<evidence type="ECO:0000313" key="3">
    <source>
        <dbReference type="Proteomes" id="UP000179352"/>
    </source>
</evidence>
<dbReference type="STRING" id="1801770.A3A01_01570"/>
<keyword evidence="1" id="KW-0812">Transmembrane</keyword>
<reference evidence="2 3" key="1">
    <citation type="journal article" date="2016" name="Nat. Commun.">
        <title>Thousands of microbial genomes shed light on interconnected biogeochemical processes in an aquifer system.</title>
        <authorList>
            <person name="Anantharaman K."/>
            <person name="Brown C.T."/>
            <person name="Hug L.A."/>
            <person name="Sharon I."/>
            <person name="Castelle C.J."/>
            <person name="Probst A.J."/>
            <person name="Thomas B.C."/>
            <person name="Singh A."/>
            <person name="Wilkins M.J."/>
            <person name="Karaoz U."/>
            <person name="Brodie E.L."/>
            <person name="Williams K.H."/>
            <person name="Hubbard S.S."/>
            <person name="Banfield J.F."/>
        </authorList>
    </citation>
    <scope>NUCLEOTIDE SEQUENCE [LARGE SCALE GENOMIC DNA]</scope>
</reference>
<proteinExistence type="predicted"/>
<dbReference type="EMBL" id="MFUU01000010">
    <property type="protein sequence ID" value="OGI86096.1"/>
    <property type="molecule type" value="Genomic_DNA"/>
</dbReference>
<gene>
    <name evidence="2" type="ORF">A3A01_01570</name>
</gene>
<feature type="transmembrane region" description="Helical" evidence="1">
    <location>
        <begin position="12"/>
        <end position="34"/>
    </location>
</feature>
<organism evidence="2 3">
    <name type="scientific">Candidatus Nomurabacteria bacterium RIFCSPLOWO2_01_FULL_39_17</name>
    <dbReference type="NCBI Taxonomy" id="1801770"/>
    <lineage>
        <taxon>Bacteria</taxon>
        <taxon>Candidatus Nomuraibacteriota</taxon>
    </lineage>
</organism>
<protein>
    <submittedName>
        <fullName evidence="2">Uncharacterized protein</fullName>
    </submittedName>
</protein>
<dbReference type="Proteomes" id="UP000179352">
    <property type="component" value="Unassembled WGS sequence"/>
</dbReference>